<accession>A0A8J3FTZ0</accession>
<evidence type="ECO:0000256" key="2">
    <source>
        <dbReference type="SAM" id="Phobius"/>
    </source>
</evidence>
<evidence type="ECO:0000313" key="4">
    <source>
        <dbReference type="Proteomes" id="UP000637578"/>
    </source>
</evidence>
<dbReference type="Proteomes" id="UP000637578">
    <property type="component" value="Unassembled WGS sequence"/>
</dbReference>
<reference evidence="3" key="1">
    <citation type="journal article" date="2014" name="Int. J. Syst. Evol. Microbiol.">
        <title>Complete genome sequence of Corynebacterium casei LMG S-19264T (=DSM 44701T), isolated from a smear-ripened cheese.</title>
        <authorList>
            <consortium name="US DOE Joint Genome Institute (JGI-PGF)"/>
            <person name="Walter F."/>
            <person name="Albersmeier A."/>
            <person name="Kalinowski J."/>
            <person name="Ruckert C."/>
        </authorList>
    </citation>
    <scope>NUCLEOTIDE SEQUENCE</scope>
    <source>
        <strain evidence="3">CGMCC 4.5737</strain>
    </source>
</reference>
<comment type="caution">
    <text evidence="3">The sequence shown here is derived from an EMBL/GenBank/DDBJ whole genome shotgun (WGS) entry which is preliminary data.</text>
</comment>
<feature type="transmembrane region" description="Helical" evidence="2">
    <location>
        <begin position="64"/>
        <end position="85"/>
    </location>
</feature>
<dbReference type="GO" id="GO:0015385">
    <property type="term" value="F:sodium:proton antiporter activity"/>
    <property type="evidence" value="ECO:0007669"/>
    <property type="project" value="TreeGrafter"/>
</dbReference>
<dbReference type="PANTHER" id="PTHR34703">
    <property type="entry name" value="ANTIPORTER SUBUNIT MNHG2-RELATED"/>
    <property type="match status" value="1"/>
</dbReference>
<protein>
    <submittedName>
        <fullName evidence="3">Na+/H+ antiporter subunit G</fullName>
    </submittedName>
</protein>
<keyword evidence="4" id="KW-1185">Reference proteome</keyword>
<keyword evidence="2" id="KW-0812">Transmembrane</keyword>
<organism evidence="3 4">
    <name type="scientific">Longimycelium tulufanense</name>
    <dbReference type="NCBI Taxonomy" id="907463"/>
    <lineage>
        <taxon>Bacteria</taxon>
        <taxon>Bacillati</taxon>
        <taxon>Actinomycetota</taxon>
        <taxon>Actinomycetes</taxon>
        <taxon>Pseudonocardiales</taxon>
        <taxon>Pseudonocardiaceae</taxon>
        <taxon>Longimycelium</taxon>
    </lineage>
</organism>
<comment type="similarity">
    <text evidence="1">Belongs to the CPA3 antiporters (TC 2.A.63) subunit G family.</text>
</comment>
<keyword evidence="2" id="KW-1133">Transmembrane helix</keyword>
<name>A0A8J3FTZ0_9PSEU</name>
<gene>
    <name evidence="3" type="ORF">GCM10012275_22020</name>
</gene>
<proteinExistence type="inferred from homology"/>
<evidence type="ECO:0000256" key="1">
    <source>
        <dbReference type="ARBA" id="ARBA00008404"/>
    </source>
</evidence>
<dbReference type="InterPro" id="IPR005133">
    <property type="entry name" value="PhaG_MnhG_YufB"/>
</dbReference>
<dbReference type="Pfam" id="PF03334">
    <property type="entry name" value="PhaG_MnhG_YufB"/>
    <property type="match status" value="1"/>
</dbReference>
<dbReference type="RefSeq" id="WP_189056594.1">
    <property type="nucleotide sequence ID" value="NZ_BMMK01000008.1"/>
</dbReference>
<evidence type="ECO:0000313" key="3">
    <source>
        <dbReference type="EMBL" id="GGM50760.1"/>
    </source>
</evidence>
<dbReference type="EMBL" id="BMMK01000008">
    <property type="protein sequence ID" value="GGM50760.1"/>
    <property type="molecule type" value="Genomic_DNA"/>
</dbReference>
<sequence>MTAPDIVSAVTLLAGATFCLLGAIGVVRFPDTAARLHAAAKPQTLGLLLILLGTAIRVPADTVMALLLVALLQLTTTPVTAQIVGRAAHRIKAMKRPNVVLDELGTRDQPPAPPSTR</sequence>
<dbReference type="NCBIfam" id="TIGR01300">
    <property type="entry name" value="CPA3_mnhG_phaG"/>
    <property type="match status" value="1"/>
</dbReference>
<keyword evidence="2" id="KW-0472">Membrane</keyword>
<dbReference type="AlphaFoldDB" id="A0A8J3FTZ0"/>
<reference evidence="3" key="2">
    <citation type="submission" date="2020-09" db="EMBL/GenBank/DDBJ databases">
        <authorList>
            <person name="Sun Q."/>
            <person name="Zhou Y."/>
        </authorList>
    </citation>
    <scope>NUCLEOTIDE SEQUENCE</scope>
    <source>
        <strain evidence="3">CGMCC 4.5737</strain>
    </source>
</reference>
<dbReference type="PANTHER" id="PTHR34703:SF1">
    <property type="entry name" value="ANTIPORTER SUBUNIT MNHG2-RELATED"/>
    <property type="match status" value="1"/>
</dbReference>
<feature type="transmembrane region" description="Helical" evidence="2">
    <location>
        <begin position="6"/>
        <end position="27"/>
    </location>
</feature>